<organism evidence="2 3">
    <name type="scientific">Eumeta variegata</name>
    <name type="common">Bagworm moth</name>
    <name type="synonym">Eumeta japonica</name>
    <dbReference type="NCBI Taxonomy" id="151549"/>
    <lineage>
        <taxon>Eukaryota</taxon>
        <taxon>Metazoa</taxon>
        <taxon>Ecdysozoa</taxon>
        <taxon>Arthropoda</taxon>
        <taxon>Hexapoda</taxon>
        <taxon>Insecta</taxon>
        <taxon>Pterygota</taxon>
        <taxon>Neoptera</taxon>
        <taxon>Endopterygota</taxon>
        <taxon>Lepidoptera</taxon>
        <taxon>Glossata</taxon>
        <taxon>Ditrysia</taxon>
        <taxon>Tineoidea</taxon>
        <taxon>Psychidae</taxon>
        <taxon>Oiketicinae</taxon>
        <taxon>Eumeta</taxon>
    </lineage>
</organism>
<gene>
    <name evidence="2" type="ORF">EVAR_42765_1</name>
</gene>
<dbReference type="AlphaFoldDB" id="A0A4C1WN79"/>
<feature type="compositionally biased region" description="Basic residues" evidence="1">
    <location>
        <begin position="144"/>
        <end position="161"/>
    </location>
</feature>
<comment type="caution">
    <text evidence="2">The sequence shown here is derived from an EMBL/GenBank/DDBJ whole genome shotgun (WGS) entry which is preliminary data.</text>
</comment>
<dbReference type="Proteomes" id="UP000299102">
    <property type="component" value="Unassembled WGS sequence"/>
</dbReference>
<accession>A0A4C1WN79</accession>
<protein>
    <submittedName>
        <fullName evidence="2">Uncharacterized protein</fullName>
    </submittedName>
</protein>
<sequence>MIRVIITDWYPREGRRNRGRQSKRWEDELKLTAGPKWRRRKPLDSTVLWYLTVRTGPALTEYRYKVVVAFGVVFRPVSQIPTTHSLRYPTPSQMADNGLLNPLGLRTSMDGDDYLFFENDSKRASLTARCTGRTALDGAAGTGRPRRTRHENVRVRSRARQ</sequence>
<evidence type="ECO:0000313" key="3">
    <source>
        <dbReference type="Proteomes" id="UP000299102"/>
    </source>
</evidence>
<evidence type="ECO:0000313" key="2">
    <source>
        <dbReference type="EMBL" id="GBP51584.1"/>
    </source>
</evidence>
<name>A0A4C1WN79_EUMVA</name>
<keyword evidence="3" id="KW-1185">Reference proteome</keyword>
<feature type="region of interest" description="Disordered" evidence="1">
    <location>
        <begin position="136"/>
        <end position="161"/>
    </location>
</feature>
<dbReference type="EMBL" id="BGZK01000584">
    <property type="protein sequence ID" value="GBP51584.1"/>
    <property type="molecule type" value="Genomic_DNA"/>
</dbReference>
<reference evidence="2 3" key="1">
    <citation type="journal article" date="2019" name="Commun. Biol.">
        <title>The bagworm genome reveals a unique fibroin gene that provides high tensile strength.</title>
        <authorList>
            <person name="Kono N."/>
            <person name="Nakamura H."/>
            <person name="Ohtoshi R."/>
            <person name="Tomita M."/>
            <person name="Numata K."/>
            <person name="Arakawa K."/>
        </authorList>
    </citation>
    <scope>NUCLEOTIDE SEQUENCE [LARGE SCALE GENOMIC DNA]</scope>
</reference>
<evidence type="ECO:0000256" key="1">
    <source>
        <dbReference type="SAM" id="MobiDB-lite"/>
    </source>
</evidence>
<dbReference type="OrthoDB" id="410104at2759"/>
<proteinExistence type="predicted"/>